<feature type="compositionally biased region" description="Polar residues" evidence="1">
    <location>
        <begin position="12"/>
        <end position="26"/>
    </location>
</feature>
<keyword evidence="3" id="KW-1185">Reference proteome</keyword>
<evidence type="ECO:0000256" key="1">
    <source>
        <dbReference type="SAM" id="MobiDB-lite"/>
    </source>
</evidence>
<feature type="region of interest" description="Disordered" evidence="1">
    <location>
        <begin position="1"/>
        <end position="34"/>
    </location>
</feature>
<evidence type="ECO:0000313" key="2">
    <source>
        <dbReference type="EMBL" id="KIM32842.1"/>
    </source>
</evidence>
<evidence type="ECO:0000313" key="3">
    <source>
        <dbReference type="Proteomes" id="UP000054097"/>
    </source>
</evidence>
<dbReference type="HOGENOM" id="CLU_1031026_0_0_1"/>
<feature type="region of interest" description="Disordered" evidence="1">
    <location>
        <begin position="47"/>
        <end position="102"/>
    </location>
</feature>
<organism evidence="2 3">
    <name type="scientific">Serendipita vermifera MAFF 305830</name>
    <dbReference type="NCBI Taxonomy" id="933852"/>
    <lineage>
        <taxon>Eukaryota</taxon>
        <taxon>Fungi</taxon>
        <taxon>Dikarya</taxon>
        <taxon>Basidiomycota</taxon>
        <taxon>Agaricomycotina</taxon>
        <taxon>Agaricomycetes</taxon>
        <taxon>Sebacinales</taxon>
        <taxon>Serendipitaceae</taxon>
        <taxon>Serendipita</taxon>
    </lineage>
</organism>
<accession>A0A0C2XVC5</accession>
<feature type="compositionally biased region" description="Pro residues" evidence="1">
    <location>
        <begin position="1"/>
        <end position="10"/>
    </location>
</feature>
<dbReference type="OrthoDB" id="2575758at2759"/>
<dbReference type="Proteomes" id="UP000054097">
    <property type="component" value="Unassembled WGS sequence"/>
</dbReference>
<gene>
    <name evidence="2" type="ORF">M408DRAFT_6262</name>
</gene>
<reference evidence="2 3" key="1">
    <citation type="submission" date="2014-04" db="EMBL/GenBank/DDBJ databases">
        <authorList>
            <consortium name="DOE Joint Genome Institute"/>
            <person name="Kuo A."/>
            <person name="Zuccaro A."/>
            <person name="Kohler A."/>
            <person name="Nagy L.G."/>
            <person name="Floudas D."/>
            <person name="Copeland A."/>
            <person name="Barry K.W."/>
            <person name="Cichocki N."/>
            <person name="Veneault-Fourrey C."/>
            <person name="LaButti K."/>
            <person name="Lindquist E.A."/>
            <person name="Lipzen A."/>
            <person name="Lundell T."/>
            <person name="Morin E."/>
            <person name="Murat C."/>
            <person name="Sun H."/>
            <person name="Tunlid A."/>
            <person name="Henrissat B."/>
            <person name="Grigoriev I.V."/>
            <person name="Hibbett D.S."/>
            <person name="Martin F."/>
            <person name="Nordberg H.P."/>
            <person name="Cantor M.N."/>
            <person name="Hua S.X."/>
        </authorList>
    </citation>
    <scope>NUCLEOTIDE SEQUENCE [LARGE SCALE GENOMIC DNA]</scope>
    <source>
        <strain evidence="2 3">MAFF 305830</strain>
    </source>
</reference>
<name>A0A0C2XVC5_SERVB</name>
<feature type="region of interest" description="Disordered" evidence="1">
    <location>
        <begin position="125"/>
        <end position="229"/>
    </location>
</feature>
<protein>
    <submittedName>
        <fullName evidence="2">Uncharacterized protein</fullName>
    </submittedName>
</protein>
<dbReference type="AlphaFoldDB" id="A0A0C2XVC5"/>
<reference evidence="3" key="2">
    <citation type="submission" date="2015-01" db="EMBL/GenBank/DDBJ databases">
        <title>Evolutionary Origins and Diversification of the Mycorrhizal Mutualists.</title>
        <authorList>
            <consortium name="DOE Joint Genome Institute"/>
            <consortium name="Mycorrhizal Genomics Consortium"/>
            <person name="Kohler A."/>
            <person name="Kuo A."/>
            <person name="Nagy L.G."/>
            <person name="Floudas D."/>
            <person name="Copeland A."/>
            <person name="Barry K.W."/>
            <person name="Cichocki N."/>
            <person name="Veneault-Fourrey C."/>
            <person name="LaButti K."/>
            <person name="Lindquist E.A."/>
            <person name="Lipzen A."/>
            <person name="Lundell T."/>
            <person name="Morin E."/>
            <person name="Murat C."/>
            <person name="Riley R."/>
            <person name="Ohm R."/>
            <person name="Sun H."/>
            <person name="Tunlid A."/>
            <person name="Henrissat B."/>
            <person name="Grigoriev I.V."/>
            <person name="Hibbett D.S."/>
            <person name="Martin F."/>
        </authorList>
    </citation>
    <scope>NUCLEOTIDE SEQUENCE [LARGE SCALE GENOMIC DNA]</scope>
    <source>
        <strain evidence="3">MAFF 305830</strain>
    </source>
</reference>
<proteinExistence type="predicted"/>
<feature type="compositionally biased region" description="Basic and acidic residues" evidence="1">
    <location>
        <begin position="139"/>
        <end position="158"/>
    </location>
</feature>
<sequence>MSKPQKPPSRPASVTSSTRTGKSSANPRFFRPVPYSTTLALQQLMDGGSDASYATKPTPVKRASGSSSRPRHADPSPASTGRDQIASEIGRGRNLPVVDEQGQVWLDWEERQEYVSLMEGRPDNIVSDWVGFPSPTADGGRDSSDEESTSRRLFDRPSRQLLEAFSFGNESSAAPRNQHHEDMVPPDQPVAPRPRGNQRIRRVRTSESLRAGSAPLVIPPVPSQHHPIRPDEDAAAQEFLQSSFDPPLFTPTQEELERLKNSGRRGSIFKSIAKKLGRK</sequence>
<dbReference type="EMBL" id="KN824279">
    <property type="protein sequence ID" value="KIM32842.1"/>
    <property type="molecule type" value="Genomic_DNA"/>
</dbReference>